<dbReference type="PANTHER" id="PTHR42781">
    <property type="entry name" value="SPERMIDINE/PUTRESCINE IMPORT ATP-BINDING PROTEIN POTA"/>
    <property type="match status" value="1"/>
</dbReference>
<evidence type="ECO:0000256" key="7">
    <source>
        <dbReference type="ARBA" id="ARBA00023065"/>
    </source>
</evidence>
<dbReference type="GO" id="GO:0016887">
    <property type="term" value="F:ATP hydrolysis activity"/>
    <property type="evidence" value="ECO:0007669"/>
    <property type="project" value="InterPro"/>
</dbReference>
<dbReference type="GO" id="GO:0015418">
    <property type="term" value="F:ABC-type quaternary ammonium compound transporting activity"/>
    <property type="evidence" value="ECO:0007669"/>
    <property type="project" value="UniProtKB-EC"/>
</dbReference>
<dbReference type="Gene3D" id="3.40.50.300">
    <property type="entry name" value="P-loop containing nucleotide triphosphate hydrolases"/>
    <property type="match status" value="1"/>
</dbReference>
<dbReference type="InterPro" id="IPR027417">
    <property type="entry name" value="P-loop_NTPase"/>
</dbReference>
<dbReference type="PANTHER" id="PTHR42781:SF4">
    <property type="entry name" value="SPERMIDINE_PUTRESCINE IMPORT ATP-BINDING PROTEIN POTA"/>
    <property type="match status" value="1"/>
</dbReference>
<dbReference type="EC" id="7.6.2.9" evidence="9"/>
<evidence type="ECO:0000313" key="11">
    <source>
        <dbReference type="EMBL" id="SDI92518.1"/>
    </source>
</evidence>
<gene>
    <name evidence="11" type="ORF">SAMN05444695_11349</name>
</gene>
<dbReference type="PROSITE" id="PS50893">
    <property type="entry name" value="ABC_TRANSPORTER_2"/>
    <property type="match status" value="1"/>
</dbReference>
<dbReference type="FunFam" id="3.40.50.300:FF:000425">
    <property type="entry name" value="Probable ABC transporter, ATP-binding subunit"/>
    <property type="match status" value="1"/>
</dbReference>
<dbReference type="GO" id="GO:0043190">
    <property type="term" value="C:ATP-binding cassette (ABC) transporter complex"/>
    <property type="evidence" value="ECO:0007669"/>
    <property type="project" value="InterPro"/>
</dbReference>
<dbReference type="InterPro" id="IPR017871">
    <property type="entry name" value="ABC_transporter-like_CS"/>
</dbReference>
<dbReference type="InterPro" id="IPR013611">
    <property type="entry name" value="Transp-assoc_OB_typ2"/>
</dbReference>
<dbReference type="GO" id="GO:0015408">
    <property type="term" value="F:ABC-type ferric iron transporter activity"/>
    <property type="evidence" value="ECO:0007669"/>
    <property type="project" value="InterPro"/>
</dbReference>
<sequence length="358" mass="36848">MSEVLSLEAVSASYGGDPVLHDVSVRVPPGEMLAVLGPSGGGKTTLLRSIAGLHRIDAGTIRLGDRALAASAPHVHVAPERRGIGLMPQDNALFPHLSVGNNIGFGLSGPWSVLRGSERAARRRRIADLLELVGLDGLGDARPQELSGGQQQRVALARALAPGPGVMLMDEPFASLDAGLRAGVGADVARLLRDQGVGSVLVTHDRKEALGTADRVAVILDGGIRQEGTPEELYHRPTSVAVGRFIGEGSLLDAHRSGERAQTAVGVVPVTGNGDGAGSVLIRPEQIRLTVAATGDFEVVRSSFGGPSTIVTVRRADTELTVQVADGVVFEPGAAVDVDVVGAVVFFPAHLASSSGSG</sequence>
<keyword evidence="4" id="KW-0547">Nucleotide-binding</keyword>
<name>A0A1G8PJP1_9NOCA</name>
<organism evidence="11 12">
    <name type="scientific">Rhodococcus triatomae</name>
    <dbReference type="NCBI Taxonomy" id="300028"/>
    <lineage>
        <taxon>Bacteria</taxon>
        <taxon>Bacillati</taxon>
        <taxon>Actinomycetota</taxon>
        <taxon>Actinomycetes</taxon>
        <taxon>Mycobacteriales</taxon>
        <taxon>Nocardiaceae</taxon>
        <taxon>Rhodococcus</taxon>
    </lineage>
</organism>
<dbReference type="SUPFAM" id="SSF50331">
    <property type="entry name" value="MOP-like"/>
    <property type="match status" value="1"/>
</dbReference>
<evidence type="ECO:0000256" key="6">
    <source>
        <dbReference type="ARBA" id="ARBA00023004"/>
    </source>
</evidence>
<keyword evidence="12" id="KW-1185">Reference proteome</keyword>
<evidence type="ECO:0000259" key="10">
    <source>
        <dbReference type="PROSITE" id="PS50893"/>
    </source>
</evidence>
<dbReference type="InterPro" id="IPR015853">
    <property type="entry name" value="ABC_transpr_FbpC"/>
</dbReference>
<keyword evidence="3" id="KW-0410">Iron transport</keyword>
<reference evidence="11 12" key="1">
    <citation type="submission" date="2016-10" db="EMBL/GenBank/DDBJ databases">
        <authorList>
            <person name="de Groot N.N."/>
        </authorList>
    </citation>
    <scope>NUCLEOTIDE SEQUENCE [LARGE SCALE GENOMIC DNA]</scope>
    <source>
        <strain evidence="11 12">DSM 44892</strain>
    </source>
</reference>
<proteinExistence type="predicted"/>
<evidence type="ECO:0000256" key="8">
    <source>
        <dbReference type="ARBA" id="ARBA00023136"/>
    </source>
</evidence>
<dbReference type="AlphaFoldDB" id="A0A1G8PJP1"/>
<evidence type="ECO:0000256" key="4">
    <source>
        <dbReference type="ARBA" id="ARBA00022741"/>
    </source>
</evidence>
<keyword evidence="1" id="KW-0813">Transport</keyword>
<dbReference type="Pfam" id="PF08402">
    <property type="entry name" value="TOBE_2"/>
    <property type="match status" value="1"/>
</dbReference>
<feature type="domain" description="ABC transporter" evidence="10">
    <location>
        <begin position="5"/>
        <end position="246"/>
    </location>
</feature>
<evidence type="ECO:0000256" key="2">
    <source>
        <dbReference type="ARBA" id="ARBA00022475"/>
    </source>
</evidence>
<keyword evidence="8" id="KW-0472">Membrane</keyword>
<evidence type="ECO:0000256" key="9">
    <source>
        <dbReference type="ARBA" id="ARBA00066388"/>
    </source>
</evidence>
<dbReference type="InterPro" id="IPR003439">
    <property type="entry name" value="ABC_transporter-like_ATP-bd"/>
</dbReference>
<evidence type="ECO:0000256" key="3">
    <source>
        <dbReference type="ARBA" id="ARBA00022496"/>
    </source>
</evidence>
<dbReference type="EMBL" id="FNDN01000013">
    <property type="protein sequence ID" value="SDI92518.1"/>
    <property type="molecule type" value="Genomic_DNA"/>
</dbReference>
<dbReference type="PROSITE" id="PS00211">
    <property type="entry name" value="ABC_TRANSPORTER_1"/>
    <property type="match status" value="1"/>
</dbReference>
<dbReference type="InterPro" id="IPR003593">
    <property type="entry name" value="AAA+_ATPase"/>
</dbReference>
<dbReference type="RefSeq" id="WP_072739398.1">
    <property type="nucleotide sequence ID" value="NZ_CP048813.1"/>
</dbReference>
<protein>
    <recommendedName>
        <fullName evidence="9">ABC-type quaternary amine transporter</fullName>
        <ecNumber evidence="9">7.6.2.9</ecNumber>
    </recommendedName>
</protein>
<dbReference type="SMART" id="SM00382">
    <property type="entry name" value="AAA"/>
    <property type="match status" value="1"/>
</dbReference>
<evidence type="ECO:0000256" key="1">
    <source>
        <dbReference type="ARBA" id="ARBA00022448"/>
    </source>
</evidence>
<dbReference type="Pfam" id="PF00005">
    <property type="entry name" value="ABC_tran"/>
    <property type="match status" value="1"/>
</dbReference>
<dbReference type="InterPro" id="IPR050093">
    <property type="entry name" value="ABC_SmlMolc_Importer"/>
</dbReference>
<keyword evidence="7" id="KW-0406">Ion transport</keyword>
<keyword evidence="6" id="KW-0408">Iron</keyword>
<dbReference type="SUPFAM" id="SSF52540">
    <property type="entry name" value="P-loop containing nucleoside triphosphate hydrolases"/>
    <property type="match status" value="1"/>
</dbReference>
<dbReference type="GO" id="GO:0005524">
    <property type="term" value="F:ATP binding"/>
    <property type="evidence" value="ECO:0007669"/>
    <property type="project" value="UniProtKB-KW"/>
</dbReference>
<keyword evidence="2" id="KW-1003">Cell membrane</keyword>
<dbReference type="CDD" id="cd03259">
    <property type="entry name" value="ABC_Carb_Solutes_like"/>
    <property type="match status" value="1"/>
</dbReference>
<dbReference type="OrthoDB" id="9802264at2"/>
<evidence type="ECO:0000256" key="5">
    <source>
        <dbReference type="ARBA" id="ARBA00022840"/>
    </source>
</evidence>
<dbReference type="Proteomes" id="UP000183263">
    <property type="component" value="Unassembled WGS sequence"/>
</dbReference>
<accession>A0A1G8PJP1</accession>
<evidence type="ECO:0000313" key="12">
    <source>
        <dbReference type="Proteomes" id="UP000183263"/>
    </source>
</evidence>
<keyword evidence="5 11" id="KW-0067">ATP-binding</keyword>
<dbReference type="InterPro" id="IPR008995">
    <property type="entry name" value="Mo/tungstate-bd_C_term_dom"/>
</dbReference>